<organism evidence="3 4">
    <name type="scientific">Mycoemilia scoparia</name>
    <dbReference type="NCBI Taxonomy" id="417184"/>
    <lineage>
        <taxon>Eukaryota</taxon>
        <taxon>Fungi</taxon>
        <taxon>Fungi incertae sedis</taxon>
        <taxon>Zoopagomycota</taxon>
        <taxon>Kickxellomycotina</taxon>
        <taxon>Kickxellomycetes</taxon>
        <taxon>Kickxellales</taxon>
        <taxon>Kickxellaceae</taxon>
        <taxon>Mycoemilia</taxon>
    </lineage>
</organism>
<dbReference type="InterPro" id="IPR039197">
    <property type="entry name" value="Mrs1/Cce1"/>
</dbReference>
<proteinExistence type="predicted"/>
<dbReference type="EMBL" id="JANBPU010000152">
    <property type="protein sequence ID" value="KAJ1915305.1"/>
    <property type="molecule type" value="Genomic_DNA"/>
</dbReference>
<dbReference type="PANTHER" id="PTHR28072">
    <property type="entry name" value="CRUCIFORM CUTTING ENDONUCLEASE 1, MITOCHONDRIAL-RELATED"/>
    <property type="match status" value="1"/>
</dbReference>
<protein>
    <recommendedName>
        <fullName evidence="2">Mitochondrial resolvase Ydc2 catalytic domain-containing protein</fullName>
    </recommendedName>
</protein>
<dbReference type="Proteomes" id="UP001150538">
    <property type="component" value="Unassembled WGS sequence"/>
</dbReference>
<dbReference type="InterPro" id="IPR012337">
    <property type="entry name" value="RNaseH-like_sf"/>
</dbReference>
<dbReference type="Gene3D" id="3.30.420.10">
    <property type="entry name" value="Ribonuclease H-like superfamily/Ribonuclease H"/>
    <property type="match status" value="1"/>
</dbReference>
<keyword evidence="4" id="KW-1185">Reference proteome</keyword>
<dbReference type="PANTHER" id="PTHR28072:SF1">
    <property type="entry name" value="CRUCIFORM CUTTING ENDONUCLEASE 1, MITOCHONDRIAL-RELATED"/>
    <property type="match status" value="1"/>
</dbReference>
<evidence type="ECO:0000259" key="2">
    <source>
        <dbReference type="Pfam" id="PF09159"/>
    </source>
</evidence>
<dbReference type="InterPro" id="IPR036397">
    <property type="entry name" value="RNaseH_sf"/>
</dbReference>
<dbReference type="InterPro" id="IPR015242">
    <property type="entry name" value="Ydc2_cat"/>
</dbReference>
<dbReference type="SUPFAM" id="SSF53098">
    <property type="entry name" value="Ribonuclease H-like"/>
    <property type="match status" value="1"/>
</dbReference>
<gene>
    <name evidence="3" type="ORF">H4219_004392</name>
</gene>
<sequence length="352" mass="39975">MLKQCGLPLTGKKSIKISRLETHIKEAQKLCLKRYAYKQSIPLTDLSAKITSRDVPTICAEAVPNQVVSIDIGYRNMAFIHMTRDRQILDWKHVELLPNSSYEPWEVSKKIREFVTQLLPKIDCTQGSYIIEHQRFRTNGGSAVSNSIMLTNVIEALIYSNLGLHDSHVDAINPAAVSAYLDLPALSNKYQESLNNADLLWTLSQKNKTKKSSRLSASRHRFKKKIAIAIVDSWLNGVGNDIESSTMETTTTKKDTKKPKGRSKTPPPTDLELPQPLVKIGYNDEENNLVQWRQYFELQKKKDDLSDCLLQAMVWLDWQVHTVGLLKDLTKIVGLKLLLRAIKDEPQLPSQQ</sequence>
<accession>A0A9W8DLJ8</accession>
<evidence type="ECO:0000313" key="3">
    <source>
        <dbReference type="EMBL" id="KAJ1915305.1"/>
    </source>
</evidence>
<dbReference type="AlphaFoldDB" id="A0A9W8DLJ8"/>
<evidence type="ECO:0000313" key="4">
    <source>
        <dbReference type="Proteomes" id="UP001150538"/>
    </source>
</evidence>
<dbReference type="Pfam" id="PF09159">
    <property type="entry name" value="Ydc2-catalyt"/>
    <property type="match status" value="1"/>
</dbReference>
<evidence type="ECO:0000256" key="1">
    <source>
        <dbReference type="SAM" id="MobiDB-lite"/>
    </source>
</evidence>
<comment type="caution">
    <text evidence="3">The sequence shown here is derived from an EMBL/GenBank/DDBJ whole genome shotgun (WGS) entry which is preliminary data.</text>
</comment>
<reference evidence="3" key="1">
    <citation type="submission" date="2022-07" db="EMBL/GenBank/DDBJ databases">
        <title>Phylogenomic reconstructions and comparative analyses of Kickxellomycotina fungi.</title>
        <authorList>
            <person name="Reynolds N.K."/>
            <person name="Stajich J.E."/>
            <person name="Barry K."/>
            <person name="Grigoriev I.V."/>
            <person name="Crous P."/>
            <person name="Smith M.E."/>
        </authorList>
    </citation>
    <scope>NUCLEOTIDE SEQUENCE</scope>
    <source>
        <strain evidence="3">NBRC 100468</strain>
    </source>
</reference>
<dbReference type="OrthoDB" id="5552842at2759"/>
<feature type="domain" description="Mitochondrial resolvase Ydc2 catalytic" evidence="2">
    <location>
        <begin position="67"/>
        <end position="321"/>
    </location>
</feature>
<name>A0A9W8DLJ8_9FUNG</name>
<feature type="region of interest" description="Disordered" evidence="1">
    <location>
        <begin position="245"/>
        <end position="276"/>
    </location>
</feature>
<dbReference type="GO" id="GO:0003676">
    <property type="term" value="F:nucleic acid binding"/>
    <property type="evidence" value="ECO:0007669"/>
    <property type="project" value="InterPro"/>
</dbReference>